<keyword evidence="11" id="KW-1185">Reference proteome</keyword>
<gene>
    <name evidence="10" type="ORF">BMF94_2708</name>
</gene>
<dbReference type="Pfam" id="PF00448">
    <property type="entry name" value="SRP54"/>
    <property type="match status" value="2"/>
</dbReference>
<dbReference type="SUPFAM" id="SSF64356">
    <property type="entry name" value="SNARE-like"/>
    <property type="match status" value="1"/>
</dbReference>
<dbReference type="SMART" id="SM00382">
    <property type="entry name" value="AAA"/>
    <property type="match status" value="1"/>
</dbReference>
<proteinExistence type="inferred from homology"/>
<evidence type="ECO:0000313" key="11">
    <source>
        <dbReference type="Proteomes" id="UP000237144"/>
    </source>
</evidence>
<evidence type="ECO:0000256" key="2">
    <source>
        <dbReference type="ARBA" id="ARBA00008531"/>
    </source>
</evidence>
<comment type="similarity">
    <text evidence="2">Belongs to the GTP-binding SRP family.</text>
</comment>
<keyword evidence="3" id="KW-0547">Nucleotide-binding</keyword>
<evidence type="ECO:0000259" key="9">
    <source>
        <dbReference type="PROSITE" id="PS00300"/>
    </source>
</evidence>
<dbReference type="CDD" id="cd14826">
    <property type="entry name" value="SR_alpha_SRX"/>
    <property type="match status" value="1"/>
</dbReference>
<feature type="domain" description="SRP54-type proteins GTP-binding" evidence="9">
    <location>
        <begin position="684"/>
        <end position="697"/>
    </location>
</feature>
<comment type="subcellular location">
    <subcellularLocation>
        <location evidence="1">Endoplasmic reticulum membrane</location>
        <topology evidence="1">Peripheral membrane protein</topology>
        <orientation evidence="1">Cytoplasmic side</orientation>
    </subcellularLocation>
</comment>
<dbReference type="OrthoDB" id="1727884at2759"/>
<dbReference type="CDD" id="cd17876">
    <property type="entry name" value="SRalpha_C"/>
    <property type="match status" value="1"/>
</dbReference>
<keyword evidence="6" id="KW-0472">Membrane</keyword>
<dbReference type="Gene3D" id="1.20.120.140">
    <property type="entry name" value="Signal recognition particle SRP54, nucleotide-binding domain"/>
    <property type="match status" value="1"/>
</dbReference>
<evidence type="ECO:0000313" key="10">
    <source>
        <dbReference type="EMBL" id="POY74270.1"/>
    </source>
</evidence>
<keyword evidence="7" id="KW-0675">Receptor</keyword>
<organism evidence="10 11">
    <name type="scientific">Rhodotorula taiwanensis</name>
    <dbReference type="NCBI Taxonomy" id="741276"/>
    <lineage>
        <taxon>Eukaryota</taxon>
        <taxon>Fungi</taxon>
        <taxon>Dikarya</taxon>
        <taxon>Basidiomycota</taxon>
        <taxon>Pucciniomycotina</taxon>
        <taxon>Microbotryomycetes</taxon>
        <taxon>Sporidiobolales</taxon>
        <taxon>Sporidiobolaceae</taxon>
        <taxon>Rhodotorula</taxon>
    </lineage>
</organism>
<keyword evidence="4" id="KW-0256">Endoplasmic reticulum</keyword>
<dbReference type="Pfam" id="PF02881">
    <property type="entry name" value="SRP54_N"/>
    <property type="match status" value="1"/>
</dbReference>
<dbReference type="SMART" id="SM00962">
    <property type="entry name" value="SRP54"/>
    <property type="match status" value="1"/>
</dbReference>
<comment type="caution">
    <text evidence="10">The sequence shown here is derived from an EMBL/GenBank/DDBJ whole genome shotgun (WGS) entry which is preliminary data.</text>
</comment>
<dbReference type="GO" id="GO:0006614">
    <property type="term" value="P:SRP-dependent cotranslational protein targeting to membrane"/>
    <property type="evidence" value="ECO:0007669"/>
    <property type="project" value="InterPro"/>
</dbReference>
<feature type="compositionally biased region" description="Acidic residues" evidence="8">
    <location>
        <begin position="328"/>
        <end position="344"/>
    </location>
</feature>
<feature type="region of interest" description="Disordered" evidence="8">
    <location>
        <begin position="217"/>
        <end position="299"/>
    </location>
</feature>
<evidence type="ECO:0000256" key="3">
    <source>
        <dbReference type="ARBA" id="ARBA00022741"/>
    </source>
</evidence>
<dbReference type="InterPro" id="IPR042101">
    <property type="entry name" value="SRP54_N_sf"/>
</dbReference>
<evidence type="ECO:0000256" key="7">
    <source>
        <dbReference type="ARBA" id="ARBA00023170"/>
    </source>
</evidence>
<evidence type="ECO:0000256" key="1">
    <source>
        <dbReference type="ARBA" id="ARBA00004397"/>
    </source>
</evidence>
<dbReference type="GO" id="GO:0006886">
    <property type="term" value="P:intracellular protein transport"/>
    <property type="evidence" value="ECO:0007669"/>
    <property type="project" value="InterPro"/>
</dbReference>
<reference evidence="10 11" key="1">
    <citation type="journal article" date="2018" name="Front. Microbiol.">
        <title>Prospects for Fungal Bioremediation of Acidic Radioactive Waste Sites: Characterization and Genome Sequence of Rhodotorula taiwanensis MD1149.</title>
        <authorList>
            <person name="Tkavc R."/>
            <person name="Matrosova V.Y."/>
            <person name="Grichenko O.E."/>
            <person name="Gostincar C."/>
            <person name="Volpe R.P."/>
            <person name="Klimenkova P."/>
            <person name="Gaidamakova E.K."/>
            <person name="Zhou C.E."/>
            <person name="Stewart B.J."/>
            <person name="Lyman M.G."/>
            <person name="Malfatti S.A."/>
            <person name="Rubinfeld B."/>
            <person name="Courtot M."/>
            <person name="Singh J."/>
            <person name="Dalgard C.L."/>
            <person name="Hamilton T."/>
            <person name="Frey K.G."/>
            <person name="Gunde-Cimerman N."/>
            <person name="Dugan L."/>
            <person name="Daly M.J."/>
        </authorList>
    </citation>
    <scope>NUCLEOTIDE SEQUENCE [LARGE SCALE GENOMIC DNA]</scope>
    <source>
        <strain evidence="10 11">MD1149</strain>
    </source>
</reference>
<dbReference type="GO" id="GO:0005047">
    <property type="term" value="F:signal recognition particle binding"/>
    <property type="evidence" value="ECO:0007669"/>
    <property type="project" value="InterPro"/>
</dbReference>
<evidence type="ECO:0000256" key="4">
    <source>
        <dbReference type="ARBA" id="ARBA00022824"/>
    </source>
</evidence>
<feature type="region of interest" description="Disordered" evidence="8">
    <location>
        <begin position="167"/>
        <end position="193"/>
    </location>
</feature>
<dbReference type="SUPFAM" id="SSF52540">
    <property type="entry name" value="P-loop containing nucleoside triphosphate hydrolases"/>
    <property type="match status" value="1"/>
</dbReference>
<dbReference type="PANTHER" id="PTHR43134">
    <property type="entry name" value="SIGNAL RECOGNITION PARTICLE RECEPTOR SUBUNIT ALPHA"/>
    <property type="match status" value="1"/>
</dbReference>
<name>A0A2S5BBX7_9BASI</name>
<protein>
    <recommendedName>
        <fullName evidence="9">SRP54-type proteins GTP-binding domain-containing protein</fullName>
    </recommendedName>
</protein>
<dbReference type="EMBL" id="PJQD01000026">
    <property type="protein sequence ID" value="POY74270.1"/>
    <property type="molecule type" value="Genomic_DNA"/>
</dbReference>
<accession>A0A2S5BBX7</accession>
<dbReference type="InterPro" id="IPR007222">
    <property type="entry name" value="Sig_recog_particle_rcpt_asu_N"/>
</dbReference>
<evidence type="ECO:0000256" key="5">
    <source>
        <dbReference type="ARBA" id="ARBA00023134"/>
    </source>
</evidence>
<dbReference type="InterPro" id="IPR027417">
    <property type="entry name" value="P-loop_NTPase"/>
</dbReference>
<feature type="compositionally biased region" description="Low complexity" evidence="8">
    <location>
        <begin position="269"/>
        <end position="280"/>
    </location>
</feature>
<dbReference type="GO" id="GO:0005785">
    <property type="term" value="C:signal recognition particle receptor complex"/>
    <property type="evidence" value="ECO:0007669"/>
    <property type="project" value="InterPro"/>
</dbReference>
<dbReference type="InterPro" id="IPR000897">
    <property type="entry name" value="SRP54_GTPase_dom"/>
</dbReference>
<feature type="region of interest" description="Disordered" evidence="8">
    <location>
        <begin position="325"/>
        <end position="348"/>
    </location>
</feature>
<dbReference type="PROSITE" id="PS00300">
    <property type="entry name" value="SRP54"/>
    <property type="match status" value="1"/>
</dbReference>
<evidence type="ECO:0000256" key="6">
    <source>
        <dbReference type="ARBA" id="ARBA00023136"/>
    </source>
</evidence>
<dbReference type="InterPro" id="IPR011012">
    <property type="entry name" value="Longin-like_dom_sf"/>
</dbReference>
<dbReference type="Gene3D" id="3.40.50.300">
    <property type="entry name" value="P-loop containing nucleotide triphosphate hydrolases"/>
    <property type="match status" value="1"/>
</dbReference>
<dbReference type="GO" id="GO:0003924">
    <property type="term" value="F:GTPase activity"/>
    <property type="evidence" value="ECO:0007669"/>
    <property type="project" value="InterPro"/>
</dbReference>
<dbReference type="STRING" id="741276.A0A2S5BBX7"/>
<dbReference type="Proteomes" id="UP000237144">
    <property type="component" value="Unassembled WGS sequence"/>
</dbReference>
<dbReference type="FunFam" id="3.40.50.300:FF:000188">
    <property type="entry name" value="signal recognition particle receptor subunit alpha"/>
    <property type="match status" value="1"/>
</dbReference>
<keyword evidence="5" id="KW-0342">GTP-binding</keyword>
<dbReference type="InterPro" id="IPR003593">
    <property type="entry name" value="AAA+_ATPase"/>
</dbReference>
<dbReference type="PANTHER" id="PTHR43134:SF1">
    <property type="entry name" value="SIGNAL RECOGNITION PARTICLE RECEPTOR SUBUNIT ALPHA"/>
    <property type="match status" value="1"/>
</dbReference>
<dbReference type="Gene3D" id="3.30.450.60">
    <property type="match status" value="1"/>
</dbReference>
<dbReference type="Pfam" id="PF04086">
    <property type="entry name" value="SRP-alpha_N"/>
    <property type="match status" value="1"/>
</dbReference>
<evidence type="ECO:0000256" key="8">
    <source>
        <dbReference type="SAM" id="MobiDB-lite"/>
    </source>
</evidence>
<dbReference type="InterPro" id="IPR013822">
    <property type="entry name" value="Signal_recog_particl_SRP54_hlx"/>
</dbReference>
<dbReference type="AlphaFoldDB" id="A0A2S5BBX7"/>
<sequence>MLDHVSILTQGGLVLWQKSFTPSPAPFDALIREALIEQRATTSGTTSGDDVSRWDKDAHSLLWLLANDLDLVFCVAYQRILALPYVADLLHATRDAFLKPYRNAIHAIVASTSGKDTDALRTGPSPAARAIFGREADAAWSKAFKGWDDTFNRILREFEASSSRIRTRSRTAALAEAQHASSPSSSATPALTTGDSEALDAQAIARNIAALKARQKAAGKAGGGRGRKSVGGTDSEGGGGASESDATPTKGASRRKAATKWGDSPLTESDLAAYDYSSDSIVPPGTPGAKGDEREVDTSELVSKGALGRRDNKSGLYEVADYKVGAGADDDDDDLEEDVGDDAADSAATVTGGGGALSSFFSRLSLTSRDRALTASDLAPTIAAMQQHLMSKNVARDIAEQIVANVGKSLEGKKISSGSGIGGTLFGDRAGKKAVRDALQEALVRILTPKTSTDLLLEIQRKRSASSVAAAGTAVSADPYAITFVGVNGVGKSTNLSKVAFWLLQNRLRILIAACDTFRSGAVEQLRVHVRNLGKLEEELGGGAQDGKSRVELFEKGYGKDAAGIAKDALAHAKLNGFDVVLIDTAGRMQDNEPLMRALAKLIAVNQPDKIIFVGEALVGNEAVDQLTKFNRSLRDFSARGGGAANSKGKGEGRGVDGMILTKFDTIDDKVGAALSMTYVTGQPIYFVGTGQTYSDLRMLRVGHIVQALLQN</sequence>
<dbReference type="GO" id="GO:0005525">
    <property type="term" value="F:GTP binding"/>
    <property type="evidence" value="ECO:0007669"/>
    <property type="project" value="UniProtKB-KW"/>
</dbReference>